<reference evidence="3" key="1">
    <citation type="journal article" date="2019" name="Int. J. Syst. Evol. Microbiol.">
        <title>The Global Catalogue of Microorganisms (GCM) 10K type strain sequencing project: providing services to taxonomists for standard genome sequencing and annotation.</title>
        <authorList>
            <consortium name="The Broad Institute Genomics Platform"/>
            <consortium name="The Broad Institute Genome Sequencing Center for Infectious Disease"/>
            <person name="Wu L."/>
            <person name="Ma J."/>
        </authorList>
    </citation>
    <scope>NUCLEOTIDE SEQUENCE [LARGE SCALE GENOMIC DNA]</scope>
    <source>
        <strain evidence="3">CGMCC 1.15043</strain>
    </source>
</reference>
<evidence type="ECO:0000313" key="2">
    <source>
        <dbReference type="EMBL" id="GFZ94191.1"/>
    </source>
</evidence>
<feature type="chain" id="PRO_5045714344" evidence="1">
    <location>
        <begin position="24"/>
        <end position="158"/>
    </location>
</feature>
<dbReference type="Proteomes" id="UP000615455">
    <property type="component" value="Unassembled WGS sequence"/>
</dbReference>
<name>A0ABQ1EZ51_9BACL</name>
<dbReference type="SUPFAM" id="SSF89260">
    <property type="entry name" value="Collagen-binding domain"/>
    <property type="match status" value="1"/>
</dbReference>
<keyword evidence="1" id="KW-0732">Signal</keyword>
<organism evidence="2 3">
    <name type="scientific">Paenibacillus marchantiophytorum</name>
    <dbReference type="NCBI Taxonomy" id="1619310"/>
    <lineage>
        <taxon>Bacteria</taxon>
        <taxon>Bacillati</taxon>
        <taxon>Bacillota</taxon>
        <taxon>Bacilli</taxon>
        <taxon>Bacillales</taxon>
        <taxon>Paenibacillaceae</taxon>
        <taxon>Paenibacillus</taxon>
    </lineage>
</organism>
<keyword evidence="3" id="KW-1185">Reference proteome</keyword>
<dbReference type="Gene3D" id="2.60.120.380">
    <property type="match status" value="1"/>
</dbReference>
<dbReference type="EMBL" id="BMHE01000027">
    <property type="protein sequence ID" value="GFZ94191.1"/>
    <property type="molecule type" value="Genomic_DNA"/>
</dbReference>
<accession>A0ABQ1EZ51</accession>
<evidence type="ECO:0000313" key="3">
    <source>
        <dbReference type="Proteomes" id="UP000615455"/>
    </source>
</evidence>
<proteinExistence type="predicted"/>
<feature type="signal peptide" evidence="1">
    <location>
        <begin position="1"/>
        <end position="23"/>
    </location>
</feature>
<comment type="caution">
    <text evidence="2">The sequence shown here is derived from an EMBL/GenBank/DDBJ whole genome shotgun (WGS) entry which is preliminary data.</text>
</comment>
<protein>
    <submittedName>
        <fullName evidence="2">Uncharacterized protein</fullName>
    </submittedName>
</protein>
<sequence>MFNHGLKKLLTVGLIASSLVVTAQSAFATSPYVEENETYNNNINTPTSFSWGQYATGYIESSSDSDWWSFYADANQGGRPVTLVLNTPQNKDYRFTAIDSIGSRPDNFTWGTQQNGLITASFTLRANTTYKFRIYGTGPDDFTPVSGNSSDKYYLSVN</sequence>
<gene>
    <name evidence="2" type="ORF">GCM10008018_45800</name>
</gene>
<evidence type="ECO:0000256" key="1">
    <source>
        <dbReference type="SAM" id="SignalP"/>
    </source>
</evidence>
<dbReference type="RefSeq" id="WP_189015353.1">
    <property type="nucleotide sequence ID" value="NZ_BMHE01000027.1"/>
</dbReference>